<dbReference type="InterPro" id="IPR047171">
    <property type="entry name" value="BAZ1A"/>
</dbReference>
<feature type="domain" description="DDT" evidence="6">
    <location>
        <begin position="405"/>
        <end position="470"/>
    </location>
</feature>
<keyword evidence="3 4" id="KW-0539">Nucleus</keyword>
<dbReference type="InterPro" id="IPR028942">
    <property type="entry name" value="WHIM1_dom"/>
</dbReference>
<dbReference type="InterPro" id="IPR018501">
    <property type="entry name" value="DDT_dom"/>
</dbReference>
<dbReference type="GO" id="GO:0031509">
    <property type="term" value="P:subtelomeric heterochromatin formation"/>
    <property type="evidence" value="ECO:0000318"/>
    <property type="project" value="GO_Central"/>
</dbReference>
<dbReference type="InParanoid" id="F6WJV4"/>
<dbReference type="GO" id="GO:0005634">
    <property type="term" value="C:nucleus"/>
    <property type="evidence" value="ECO:0000318"/>
    <property type="project" value="GO_Central"/>
</dbReference>
<evidence type="ECO:0000256" key="2">
    <source>
        <dbReference type="ARBA" id="ARBA00023054"/>
    </source>
</evidence>
<evidence type="ECO:0000256" key="5">
    <source>
        <dbReference type="SAM" id="MobiDB-lite"/>
    </source>
</evidence>
<proteinExistence type="predicted"/>
<dbReference type="HOGENOM" id="CLU_327500_0_0_1"/>
<feature type="region of interest" description="Disordered" evidence="5">
    <location>
        <begin position="270"/>
        <end position="330"/>
    </location>
</feature>
<reference evidence="9" key="1">
    <citation type="journal article" date="2002" name="Science">
        <title>The draft genome of Ciona intestinalis: insights into chordate and vertebrate origins.</title>
        <authorList>
            <person name="Dehal P."/>
            <person name="Satou Y."/>
            <person name="Campbell R.K."/>
            <person name="Chapman J."/>
            <person name="Degnan B."/>
            <person name="De Tomaso A."/>
            <person name="Davidson B."/>
            <person name="Di Gregorio A."/>
            <person name="Gelpke M."/>
            <person name="Goodstein D.M."/>
            <person name="Harafuji N."/>
            <person name="Hastings K.E."/>
            <person name="Ho I."/>
            <person name="Hotta K."/>
            <person name="Huang W."/>
            <person name="Kawashima T."/>
            <person name="Lemaire P."/>
            <person name="Martinez D."/>
            <person name="Meinertzhagen I.A."/>
            <person name="Necula S."/>
            <person name="Nonaka M."/>
            <person name="Putnam N."/>
            <person name="Rash S."/>
            <person name="Saiga H."/>
            <person name="Satake M."/>
            <person name="Terry A."/>
            <person name="Yamada L."/>
            <person name="Wang H.G."/>
            <person name="Awazu S."/>
            <person name="Azumi K."/>
            <person name="Boore J."/>
            <person name="Branno M."/>
            <person name="Chin-Bow S."/>
            <person name="DeSantis R."/>
            <person name="Doyle S."/>
            <person name="Francino P."/>
            <person name="Keys D.N."/>
            <person name="Haga S."/>
            <person name="Hayashi H."/>
            <person name="Hino K."/>
            <person name="Imai K.S."/>
            <person name="Inaba K."/>
            <person name="Kano S."/>
            <person name="Kobayashi K."/>
            <person name="Kobayashi M."/>
            <person name="Lee B.I."/>
            <person name="Makabe K.W."/>
            <person name="Manohar C."/>
            <person name="Matassi G."/>
            <person name="Medina M."/>
            <person name="Mochizuki Y."/>
            <person name="Mount S."/>
            <person name="Morishita T."/>
            <person name="Miura S."/>
            <person name="Nakayama A."/>
            <person name="Nishizaka S."/>
            <person name="Nomoto H."/>
            <person name="Ohta F."/>
            <person name="Oishi K."/>
            <person name="Rigoutsos I."/>
            <person name="Sano M."/>
            <person name="Sasaki A."/>
            <person name="Sasakura Y."/>
            <person name="Shoguchi E."/>
            <person name="Shin-i T."/>
            <person name="Spagnuolo A."/>
            <person name="Stainier D."/>
            <person name="Suzuki M.M."/>
            <person name="Tassy O."/>
            <person name="Takatori N."/>
            <person name="Tokuoka M."/>
            <person name="Yagi K."/>
            <person name="Yoshizaki F."/>
            <person name="Wada S."/>
            <person name="Zhang C."/>
            <person name="Hyatt P.D."/>
            <person name="Larimer F."/>
            <person name="Detter C."/>
            <person name="Doggett N."/>
            <person name="Glavina T."/>
            <person name="Hawkins T."/>
            <person name="Richardson P."/>
            <person name="Lucas S."/>
            <person name="Kohara Y."/>
            <person name="Levine M."/>
            <person name="Satoh N."/>
            <person name="Rokhsar D.S."/>
        </authorList>
    </citation>
    <scope>NUCLEOTIDE SEQUENCE [LARGE SCALE GENOMIC DNA]</scope>
</reference>
<evidence type="ECO:0000256" key="4">
    <source>
        <dbReference type="PROSITE-ProRule" id="PRU00475"/>
    </source>
</evidence>
<evidence type="ECO:0000256" key="3">
    <source>
        <dbReference type="ARBA" id="ARBA00023242"/>
    </source>
</evidence>
<evidence type="ECO:0008006" key="10">
    <source>
        <dbReference type="Google" id="ProtNLM"/>
    </source>
</evidence>
<dbReference type="PANTHER" id="PTHR46510:SF1">
    <property type="entry name" value="BROMODOMAIN ADJACENT TO ZINC FINGER DOMAIN PROTEIN 1A"/>
    <property type="match status" value="1"/>
</dbReference>
<evidence type="ECO:0000313" key="9">
    <source>
        <dbReference type="Proteomes" id="UP000008144"/>
    </source>
</evidence>
<evidence type="ECO:0000259" key="6">
    <source>
        <dbReference type="PROSITE" id="PS50827"/>
    </source>
</evidence>
<organism evidence="8 9">
    <name type="scientific">Ciona intestinalis</name>
    <name type="common">Transparent sea squirt</name>
    <name type="synonym">Ascidia intestinalis</name>
    <dbReference type="NCBI Taxonomy" id="7719"/>
    <lineage>
        <taxon>Eukaryota</taxon>
        <taxon>Metazoa</taxon>
        <taxon>Chordata</taxon>
        <taxon>Tunicata</taxon>
        <taxon>Ascidiacea</taxon>
        <taxon>Phlebobranchia</taxon>
        <taxon>Cionidae</taxon>
        <taxon>Ciona</taxon>
    </lineage>
</organism>
<dbReference type="PROSITE" id="PS51136">
    <property type="entry name" value="WAC"/>
    <property type="match status" value="1"/>
</dbReference>
<dbReference type="SMART" id="SM00571">
    <property type="entry name" value="DDT"/>
    <property type="match status" value="1"/>
</dbReference>
<dbReference type="Pfam" id="PF10537">
    <property type="entry name" value="WAC_Acf1_DNA_bd"/>
    <property type="match status" value="1"/>
</dbReference>
<reference evidence="8" key="3">
    <citation type="submission" date="2025-08" db="UniProtKB">
        <authorList>
            <consortium name="Ensembl"/>
        </authorList>
    </citation>
    <scope>IDENTIFICATION</scope>
</reference>
<evidence type="ECO:0000259" key="7">
    <source>
        <dbReference type="PROSITE" id="PS51136"/>
    </source>
</evidence>
<keyword evidence="9" id="KW-1185">Reference proteome</keyword>
<sequence>MPLLHRKRFVPKLPPENLNPEDEVFYCPLTHEIFFDYDEFYDRTILCNSLVWSCSITDRPNLTFQEALDSEKAAKKKLAHFPISIQKPLLYLVSIAGRSRIDELSDVIYSFMKDRYFVGELVEVLFETKATKRSTCCVTRIVPPVQTNGHLNGGLVDVEDGSSGDEDDLPLADFKKTQPIPGNEVQYLVRKLRVSGETEKVVFGGAIRRKAGLFNRQICKLFLKANCIKPNGQTTDEYVVLPKVSAQLKIDLLEWETIFVGLKPNFASFSPKSNKSKKVGNGTGKSRSDNYENGSLQKLKGTKQLKENVKNEKKKEKEENKKKRLEQFERMKEVARLDKEKRKKEREEEQHKLKMERETIKHQKQEEKKRLANYLKEWSRPREDLECDDLKDLPDPQPISCELPPSLFGDALSLLEFFHVFGNLFDAKDEFPNGVTLDLLSKALLQKDPDGPLCDLFFFFLSNLFRTHTEEEGGYNKVYMEPGDKELATQPNEQLTEEVLLASASLSATWPFSYQGFPLSKLELDSYTVTEVLRIYLISSSCRPRPEDRVWRYQHRGSYTVFDDTPLKLCFDQPKLVQKLSKLSIYDFQPDEKLSLLMCLLHQLLSYVTPRDFLEETWDHLQQAKQAFRDDRWAEKRREKEAIADRVRWKGEQNMLEKQARQKELEEKLRRAELGLPEPDLAVQRNLRKRKDEIDDSEPRLLSLEEKEERLRAFDEEETIAKDAWKFRLQKHQQTVAKYQAPFQTMALGQDRYYRRYWNVSSAPGILVEEFPDPALTDDVLTIKVEQKSGTSFQMTPYSGRSTPGLGESSAGGTPINIMSRSHVSTSSQQNTPNVASPLAIGQKTQQTVVHQGNGNVKTASIFSPVERTASPVLRQCIN</sequence>
<dbReference type="STRING" id="7719.ENSCINP00000010535"/>
<dbReference type="PROSITE" id="PS50827">
    <property type="entry name" value="DDT"/>
    <property type="match status" value="1"/>
</dbReference>
<dbReference type="Proteomes" id="UP000008144">
    <property type="component" value="Chromosome 4"/>
</dbReference>
<dbReference type="EMBL" id="EAAA01001990">
    <property type="status" value="NOT_ANNOTATED_CDS"/>
    <property type="molecule type" value="Genomic_DNA"/>
</dbReference>
<dbReference type="Ensembl" id="ENSCINT00000010535.3">
    <property type="protein sequence ID" value="ENSCINP00000010535.3"/>
    <property type="gene ID" value="ENSCING00000005111.3"/>
</dbReference>
<dbReference type="FunCoup" id="F6WJV4">
    <property type="interactions" value="46"/>
</dbReference>
<dbReference type="InterPro" id="IPR013136">
    <property type="entry name" value="WSTF_Acf1_Cbp146"/>
</dbReference>
<dbReference type="GeneTree" id="ENSGT00940000170808"/>
<evidence type="ECO:0000313" key="8">
    <source>
        <dbReference type="Ensembl" id="ENSCINP00000010535.3"/>
    </source>
</evidence>
<dbReference type="GO" id="GO:0000781">
    <property type="term" value="C:chromosome, telomeric region"/>
    <property type="evidence" value="ECO:0007669"/>
    <property type="project" value="GOC"/>
</dbReference>
<reference evidence="8" key="4">
    <citation type="submission" date="2025-09" db="UniProtKB">
        <authorList>
            <consortium name="Ensembl"/>
        </authorList>
    </citation>
    <scope>IDENTIFICATION</scope>
</reference>
<dbReference type="OMA" id="FERQCEE"/>
<protein>
    <recommendedName>
        <fullName evidence="10">WAC domain-containing protein</fullName>
    </recommendedName>
</protein>
<feature type="compositionally biased region" description="Basic and acidic residues" evidence="5">
    <location>
        <begin position="304"/>
        <end position="330"/>
    </location>
</feature>
<reference evidence="8" key="2">
    <citation type="journal article" date="2008" name="Genome Biol.">
        <title>Improved genome assembly and evidence-based global gene model set for the chordate Ciona intestinalis: new insight into intron and operon populations.</title>
        <authorList>
            <person name="Satou Y."/>
            <person name="Mineta K."/>
            <person name="Ogasawara M."/>
            <person name="Sasakura Y."/>
            <person name="Shoguchi E."/>
            <person name="Ueno K."/>
            <person name="Yamada L."/>
            <person name="Matsumoto J."/>
            <person name="Wasserscheid J."/>
            <person name="Dewar K."/>
            <person name="Wiley G.B."/>
            <person name="Macmil S.L."/>
            <person name="Roe B.A."/>
            <person name="Zeller R.W."/>
            <person name="Hastings K.E."/>
            <person name="Lemaire P."/>
            <person name="Lindquist E."/>
            <person name="Endo T."/>
            <person name="Hotta K."/>
            <person name="Inaba K."/>
        </authorList>
    </citation>
    <scope>NUCLEOTIDE SEQUENCE [LARGE SCALE GENOMIC DNA]</scope>
    <source>
        <strain evidence="8">wild type</strain>
    </source>
</reference>
<dbReference type="PANTHER" id="PTHR46510">
    <property type="entry name" value="BROMODOMAIN ADJACENT TO ZINC FINGER DOMAIN PROTEIN 1A"/>
    <property type="match status" value="1"/>
</dbReference>
<dbReference type="Pfam" id="PF02791">
    <property type="entry name" value="DDT"/>
    <property type="match status" value="1"/>
</dbReference>
<dbReference type="AlphaFoldDB" id="F6WJV4"/>
<dbReference type="Pfam" id="PF15612">
    <property type="entry name" value="WHIM1"/>
    <property type="match status" value="1"/>
</dbReference>
<evidence type="ECO:0000256" key="1">
    <source>
        <dbReference type="ARBA" id="ARBA00004123"/>
    </source>
</evidence>
<keyword evidence="2" id="KW-0175">Coiled coil</keyword>
<accession>F6WJV4</accession>
<comment type="subcellular location">
    <subcellularLocation>
        <location evidence="1 4">Nucleus</location>
    </subcellularLocation>
</comment>
<feature type="domain" description="WAC" evidence="7">
    <location>
        <begin position="22"/>
        <end position="129"/>
    </location>
</feature>
<name>F6WJV4_CIOIN</name>